<feature type="transmembrane region" description="Helical" evidence="2">
    <location>
        <begin position="352"/>
        <end position="378"/>
    </location>
</feature>
<feature type="region of interest" description="Disordered" evidence="1">
    <location>
        <begin position="223"/>
        <end position="292"/>
    </location>
</feature>
<keyword evidence="5" id="KW-1185">Reference proteome</keyword>
<keyword evidence="2" id="KW-1133">Transmembrane helix</keyword>
<proteinExistence type="predicted"/>
<dbReference type="InterPro" id="IPR056722">
    <property type="entry name" value="DUF7820"/>
</dbReference>
<evidence type="ECO:0000313" key="5">
    <source>
        <dbReference type="Proteomes" id="UP001150904"/>
    </source>
</evidence>
<dbReference type="GeneID" id="83177770"/>
<accession>A0A9W9T740</accession>
<dbReference type="PANTHER" id="PTHR42078">
    <property type="entry name" value="GLUCAN 1, 4-ALPHA-GLUCOSIDASE"/>
    <property type="match status" value="1"/>
</dbReference>
<reference evidence="4" key="1">
    <citation type="submission" date="2022-12" db="EMBL/GenBank/DDBJ databases">
        <authorList>
            <person name="Petersen C."/>
        </authorList>
    </citation>
    <scope>NUCLEOTIDE SEQUENCE</scope>
    <source>
        <strain evidence="4">IBT 15544</strain>
    </source>
</reference>
<dbReference type="PANTHER" id="PTHR42078:SF1">
    <property type="entry name" value="GLUCAN 1, 4-ALPHA-GLUCOSIDASE"/>
    <property type="match status" value="1"/>
</dbReference>
<feature type="region of interest" description="Disordered" evidence="1">
    <location>
        <begin position="1"/>
        <end position="115"/>
    </location>
</feature>
<feature type="compositionally biased region" description="Basic and acidic residues" evidence="1">
    <location>
        <begin position="1"/>
        <end position="11"/>
    </location>
</feature>
<evidence type="ECO:0000256" key="1">
    <source>
        <dbReference type="SAM" id="MobiDB-lite"/>
    </source>
</evidence>
<evidence type="ECO:0000313" key="4">
    <source>
        <dbReference type="EMBL" id="KAJ5211761.1"/>
    </source>
</evidence>
<feature type="region of interest" description="Disordered" evidence="1">
    <location>
        <begin position="176"/>
        <end position="205"/>
    </location>
</feature>
<dbReference type="EMBL" id="JAPQKR010000008">
    <property type="protein sequence ID" value="KAJ5211761.1"/>
    <property type="molecule type" value="Genomic_DNA"/>
</dbReference>
<reference evidence="4" key="2">
    <citation type="journal article" date="2023" name="IMA Fungus">
        <title>Comparative genomic study of the Penicillium genus elucidates a diverse pangenome and 15 lateral gene transfer events.</title>
        <authorList>
            <person name="Petersen C."/>
            <person name="Sorensen T."/>
            <person name="Nielsen M.R."/>
            <person name="Sondergaard T.E."/>
            <person name="Sorensen J.L."/>
            <person name="Fitzpatrick D.A."/>
            <person name="Frisvad J.C."/>
            <person name="Nielsen K.L."/>
        </authorList>
    </citation>
    <scope>NUCLEOTIDE SEQUENCE</scope>
    <source>
        <strain evidence="4">IBT 15544</strain>
    </source>
</reference>
<feature type="compositionally biased region" description="Polar residues" evidence="1">
    <location>
        <begin position="176"/>
        <end position="188"/>
    </location>
</feature>
<dbReference type="OrthoDB" id="514070at2759"/>
<protein>
    <recommendedName>
        <fullName evidence="3">DUF7820 domain-containing protein</fullName>
    </recommendedName>
</protein>
<name>A0A9W9T740_9EURO</name>
<dbReference type="Pfam" id="PF25130">
    <property type="entry name" value="DUF7820"/>
    <property type="match status" value="1"/>
</dbReference>
<feature type="domain" description="DUF7820" evidence="3">
    <location>
        <begin position="405"/>
        <end position="701"/>
    </location>
</feature>
<sequence length="706" mass="76960">MSGRISSDHSRSASRSSQTPRLSQGQAMDSTPRHSFGRMSRVSNPNVFSDEYSLEPIDADRIERAPSPASISSSITLRSTNHPHKNVSSATTENENPFADEARVSFDDPHRSSLPQKGMGGFSNNRNSITSAHNAPFVQRNHSVSSRFSMPRAMSPYTGATGPSHPYAMYPQVGVSRSPSVGSTSTVRPQERPLDEMNGPQHPYAMYSQNVVDDGIDDDVIPVGFPGHNPPYQPPSGRRDDELGDIIGPDGHAEPLPPYSRYPTGVVPKPPSPETMADVNPPPEDQQLHSVSRDVPVSEASSRVLVPEQSGNNERVWNNERSEGTRAAPLTGIMAFEEKLKQKGKKTACCGLPVWTLVLIATVMLIGGSIGGVIGGVLGTKRAAEAEREAQQAQSSGPYIVTVTQTPQLDFSTMASTPTNLKSVPTGHYLIPSILRNCSRMCIEGDYEMTKAWACMDKPNNFEVYVEGDDHEHSIVFGSDGPTSTFTYGAQPPYLPTPTQSLNMAIDTSDASMGPALFFYALFNKLVILPDETFTSSSVSKRSYLDGGDNTLHEAFMDRKQTAEPGDMPWFCWWNSTMMEFFLYINQSSSDISSGSTATTDGQMPGGTATGSYHQESKRIGHAPDYSRKIKIEERRDYSGAVSPYCQQMQVMPNGQAVPIANSIINIKEREPTPTTTYVNTEGTSPQTYTAKAQYATPCYCLSLTD</sequence>
<feature type="compositionally biased region" description="Polar residues" evidence="1">
    <location>
        <begin position="86"/>
        <end position="95"/>
    </location>
</feature>
<keyword evidence="2" id="KW-0812">Transmembrane</keyword>
<dbReference type="RefSeq" id="XP_058309931.1">
    <property type="nucleotide sequence ID" value="XM_058450469.1"/>
</dbReference>
<feature type="compositionally biased region" description="Low complexity" evidence="1">
    <location>
        <begin position="65"/>
        <end position="80"/>
    </location>
</feature>
<gene>
    <name evidence="4" type="ORF">N7498_003407</name>
</gene>
<feature type="region of interest" description="Disordered" evidence="1">
    <location>
        <begin position="594"/>
        <end position="618"/>
    </location>
</feature>
<organism evidence="4 5">
    <name type="scientific">Penicillium cinerascens</name>
    <dbReference type="NCBI Taxonomy" id="70096"/>
    <lineage>
        <taxon>Eukaryota</taxon>
        <taxon>Fungi</taxon>
        <taxon>Dikarya</taxon>
        <taxon>Ascomycota</taxon>
        <taxon>Pezizomycotina</taxon>
        <taxon>Eurotiomycetes</taxon>
        <taxon>Eurotiomycetidae</taxon>
        <taxon>Eurotiales</taxon>
        <taxon>Aspergillaceae</taxon>
        <taxon>Penicillium</taxon>
    </lineage>
</organism>
<evidence type="ECO:0000259" key="3">
    <source>
        <dbReference type="Pfam" id="PF25130"/>
    </source>
</evidence>
<evidence type="ECO:0000256" key="2">
    <source>
        <dbReference type="SAM" id="Phobius"/>
    </source>
</evidence>
<dbReference type="Proteomes" id="UP001150904">
    <property type="component" value="Unassembled WGS sequence"/>
</dbReference>
<comment type="caution">
    <text evidence="4">The sequence shown here is derived from an EMBL/GenBank/DDBJ whole genome shotgun (WGS) entry which is preliminary data.</text>
</comment>
<feature type="compositionally biased region" description="Basic and acidic residues" evidence="1">
    <location>
        <begin position="100"/>
        <end position="111"/>
    </location>
</feature>
<keyword evidence="2" id="KW-0472">Membrane</keyword>
<dbReference type="AlphaFoldDB" id="A0A9W9T740"/>